<feature type="region of interest" description="Disordered" evidence="1">
    <location>
        <begin position="1"/>
        <end position="191"/>
    </location>
</feature>
<sequence length="191" mass="20425">MLENGAHLEFLFPPSSSSNNNTRDPEFSSPPIPASASRVSPSSYLSRSTGSPPISYDKSQQPQQEKKGGWMRRLGMPVGNGLQFSFDSSKRYANDSSSSTMSTAATPSSANVGVRPLGAWIIGGKGVQGVGPEEPSSRFAQYRDKNRDGHQQQQDTQDDGRFGGLGLGPGRRSYDGSRSVTNLNLGLGARK</sequence>
<evidence type="ECO:0000313" key="3">
    <source>
        <dbReference type="Proteomes" id="UP000807342"/>
    </source>
</evidence>
<feature type="compositionally biased region" description="Basic and acidic residues" evidence="1">
    <location>
        <begin position="141"/>
        <end position="150"/>
    </location>
</feature>
<comment type="caution">
    <text evidence="2">The sequence shown here is derived from an EMBL/GenBank/DDBJ whole genome shotgun (WGS) entry which is preliminary data.</text>
</comment>
<evidence type="ECO:0000256" key="1">
    <source>
        <dbReference type="SAM" id="MobiDB-lite"/>
    </source>
</evidence>
<dbReference type="AlphaFoldDB" id="A0A9P5WZH4"/>
<protein>
    <submittedName>
        <fullName evidence="2">Uncharacterized protein</fullName>
    </submittedName>
</protein>
<proteinExistence type="predicted"/>
<keyword evidence="3" id="KW-1185">Reference proteome</keyword>
<organism evidence="2 3">
    <name type="scientific">Macrolepiota fuliginosa MF-IS2</name>
    <dbReference type="NCBI Taxonomy" id="1400762"/>
    <lineage>
        <taxon>Eukaryota</taxon>
        <taxon>Fungi</taxon>
        <taxon>Dikarya</taxon>
        <taxon>Basidiomycota</taxon>
        <taxon>Agaricomycotina</taxon>
        <taxon>Agaricomycetes</taxon>
        <taxon>Agaricomycetidae</taxon>
        <taxon>Agaricales</taxon>
        <taxon>Agaricineae</taxon>
        <taxon>Agaricaceae</taxon>
        <taxon>Macrolepiota</taxon>
    </lineage>
</organism>
<feature type="compositionally biased region" description="Polar residues" evidence="1">
    <location>
        <begin position="49"/>
        <end position="63"/>
    </location>
</feature>
<name>A0A9P5WZH4_9AGAR</name>
<feature type="compositionally biased region" description="Low complexity" evidence="1">
    <location>
        <begin position="96"/>
        <end position="110"/>
    </location>
</feature>
<accession>A0A9P5WZH4</accession>
<reference evidence="2" key="1">
    <citation type="submission" date="2020-11" db="EMBL/GenBank/DDBJ databases">
        <authorList>
            <consortium name="DOE Joint Genome Institute"/>
            <person name="Ahrendt S."/>
            <person name="Riley R."/>
            <person name="Andreopoulos W."/>
            <person name="Labutti K."/>
            <person name="Pangilinan J."/>
            <person name="Ruiz-Duenas F.J."/>
            <person name="Barrasa J.M."/>
            <person name="Sanchez-Garcia M."/>
            <person name="Camarero S."/>
            <person name="Miyauchi S."/>
            <person name="Serrano A."/>
            <person name="Linde D."/>
            <person name="Babiker R."/>
            <person name="Drula E."/>
            <person name="Ayuso-Fernandez I."/>
            <person name="Pacheco R."/>
            <person name="Padilla G."/>
            <person name="Ferreira P."/>
            <person name="Barriuso J."/>
            <person name="Kellner H."/>
            <person name="Castanera R."/>
            <person name="Alfaro M."/>
            <person name="Ramirez L."/>
            <person name="Pisabarro A.G."/>
            <person name="Kuo A."/>
            <person name="Tritt A."/>
            <person name="Lipzen A."/>
            <person name="He G."/>
            <person name="Yan M."/>
            <person name="Ng V."/>
            <person name="Cullen D."/>
            <person name="Martin F."/>
            <person name="Rosso M.-N."/>
            <person name="Henrissat B."/>
            <person name="Hibbett D."/>
            <person name="Martinez A.T."/>
            <person name="Grigoriev I.V."/>
        </authorList>
    </citation>
    <scope>NUCLEOTIDE SEQUENCE</scope>
    <source>
        <strain evidence="2">MF-IS2</strain>
    </source>
</reference>
<dbReference type="EMBL" id="MU151760">
    <property type="protein sequence ID" value="KAF9441874.1"/>
    <property type="molecule type" value="Genomic_DNA"/>
</dbReference>
<feature type="compositionally biased region" description="Low complexity" evidence="1">
    <location>
        <begin position="34"/>
        <end position="48"/>
    </location>
</feature>
<dbReference type="Proteomes" id="UP000807342">
    <property type="component" value="Unassembled WGS sequence"/>
</dbReference>
<evidence type="ECO:0000313" key="2">
    <source>
        <dbReference type="EMBL" id="KAF9441874.1"/>
    </source>
</evidence>
<gene>
    <name evidence="2" type="ORF">P691DRAFT_765797</name>
</gene>